<dbReference type="GO" id="GO:0015293">
    <property type="term" value="F:symporter activity"/>
    <property type="evidence" value="ECO:0007669"/>
    <property type="project" value="UniProtKB-UniRule"/>
</dbReference>
<dbReference type="InterPro" id="IPR053951">
    <property type="entry name" value="K_trans_N"/>
</dbReference>
<keyword evidence="7 12" id="KW-0769">Symport</keyword>
<dbReference type="HAMAP" id="MF_01522">
    <property type="entry name" value="Kup"/>
    <property type="match status" value="1"/>
</dbReference>
<dbReference type="RefSeq" id="WP_076835942.1">
    <property type="nucleotide sequence ID" value="NZ_CP019434.1"/>
</dbReference>
<evidence type="ECO:0000256" key="12">
    <source>
        <dbReference type="HAMAP-Rule" id="MF_01522"/>
    </source>
</evidence>
<dbReference type="OrthoDB" id="9805577at2"/>
<dbReference type="AlphaFoldDB" id="A0A1P8UF26"/>
<dbReference type="STRING" id="1765967.BW247_04105"/>
<keyword evidence="8 12" id="KW-0630">Potassium</keyword>
<protein>
    <recommendedName>
        <fullName evidence="12">Probable potassium transport system protein Kup</fullName>
    </recommendedName>
</protein>
<feature type="transmembrane region" description="Helical" evidence="12">
    <location>
        <begin position="299"/>
        <end position="321"/>
    </location>
</feature>
<dbReference type="GO" id="GO:0015079">
    <property type="term" value="F:potassium ion transmembrane transporter activity"/>
    <property type="evidence" value="ECO:0007669"/>
    <property type="project" value="UniProtKB-UniRule"/>
</dbReference>
<gene>
    <name evidence="15" type="primary">trkD</name>
    <name evidence="12" type="synonym">kup</name>
    <name evidence="15" type="ORF">BW247_04105</name>
</gene>
<dbReference type="Pfam" id="PF02705">
    <property type="entry name" value="K_trans"/>
    <property type="match status" value="1"/>
</dbReference>
<comment type="function">
    <text evidence="12">Transport of potassium into the cell. Likely operates as a K(+):H(+) symporter.</text>
</comment>
<evidence type="ECO:0000256" key="8">
    <source>
        <dbReference type="ARBA" id="ARBA00022958"/>
    </source>
</evidence>
<evidence type="ECO:0000256" key="11">
    <source>
        <dbReference type="ARBA" id="ARBA00023136"/>
    </source>
</evidence>
<accession>A0A1P8UF26</accession>
<organism evidence="15 16">
    <name type="scientific">Acidihalobacter ferrooxydans</name>
    <dbReference type="NCBI Taxonomy" id="1765967"/>
    <lineage>
        <taxon>Bacteria</taxon>
        <taxon>Pseudomonadati</taxon>
        <taxon>Pseudomonadota</taxon>
        <taxon>Gammaproteobacteria</taxon>
        <taxon>Chromatiales</taxon>
        <taxon>Ectothiorhodospiraceae</taxon>
        <taxon>Acidihalobacter</taxon>
    </lineage>
</organism>
<feature type="transmembrane region" description="Helical" evidence="12">
    <location>
        <begin position="373"/>
        <end position="393"/>
    </location>
</feature>
<evidence type="ECO:0000256" key="1">
    <source>
        <dbReference type="ARBA" id="ARBA00004141"/>
    </source>
</evidence>
<dbReference type="InterPro" id="IPR023051">
    <property type="entry name" value="Kup"/>
</dbReference>
<comment type="catalytic activity">
    <reaction evidence="12">
        <text>K(+)(in) + H(+)(in) = K(+)(out) + H(+)(out)</text>
        <dbReference type="Rhea" id="RHEA:28490"/>
        <dbReference type="ChEBI" id="CHEBI:15378"/>
        <dbReference type="ChEBI" id="CHEBI:29103"/>
    </reaction>
</comment>
<reference evidence="15 16" key="1">
    <citation type="submission" date="2017-01" db="EMBL/GenBank/DDBJ databases">
        <title>Draft sequence of Acidihalobacter ferrooxidans strain DSM 14175 (strain V8).</title>
        <authorList>
            <person name="Khaleque H.N."/>
            <person name="Ramsay J.P."/>
            <person name="Murphy R.J.T."/>
            <person name="Kaksonen A.H."/>
            <person name="Boxall N.J."/>
            <person name="Watkin E.L.J."/>
        </authorList>
    </citation>
    <scope>NUCLEOTIDE SEQUENCE [LARGE SCALE GENOMIC DNA]</scope>
    <source>
        <strain evidence="15 16">V8</strain>
    </source>
</reference>
<keyword evidence="10 12" id="KW-0406">Ion transport</keyword>
<dbReference type="Pfam" id="PF22776">
    <property type="entry name" value="K_trans_C"/>
    <property type="match status" value="1"/>
</dbReference>
<feature type="transmembrane region" description="Helical" evidence="12">
    <location>
        <begin position="111"/>
        <end position="132"/>
    </location>
</feature>
<keyword evidence="5 12" id="KW-0633">Potassium transport</keyword>
<dbReference type="EMBL" id="CP019434">
    <property type="protein sequence ID" value="APZ42374.1"/>
    <property type="molecule type" value="Genomic_DNA"/>
</dbReference>
<feature type="transmembrane region" description="Helical" evidence="12">
    <location>
        <begin position="255"/>
        <end position="279"/>
    </location>
</feature>
<evidence type="ECO:0000256" key="2">
    <source>
        <dbReference type="ARBA" id="ARBA00007019"/>
    </source>
</evidence>
<keyword evidence="4 12" id="KW-1003">Cell membrane</keyword>
<keyword evidence="16" id="KW-1185">Reference proteome</keyword>
<evidence type="ECO:0000256" key="3">
    <source>
        <dbReference type="ARBA" id="ARBA00022448"/>
    </source>
</evidence>
<evidence type="ECO:0000256" key="7">
    <source>
        <dbReference type="ARBA" id="ARBA00022847"/>
    </source>
</evidence>
<comment type="similarity">
    <text evidence="2 12">Belongs to the HAK/KUP transporter (TC 2.A.72) family.</text>
</comment>
<evidence type="ECO:0000256" key="5">
    <source>
        <dbReference type="ARBA" id="ARBA00022538"/>
    </source>
</evidence>
<feature type="transmembrane region" description="Helical" evidence="12">
    <location>
        <begin position="54"/>
        <end position="77"/>
    </location>
</feature>
<proteinExistence type="inferred from homology"/>
<feature type="domain" description="K+ potassium transporter integral membrane" evidence="13">
    <location>
        <begin position="21"/>
        <end position="473"/>
    </location>
</feature>
<keyword evidence="11 12" id="KW-0472">Membrane</keyword>
<keyword evidence="9 12" id="KW-1133">Transmembrane helix</keyword>
<feature type="transmembrane region" description="Helical" evidence="12">
    <location>
        <begin position="405"/>
        <end position="427"/>
    </location>
</feature>
<evidence type="ECO:0000256" key="6">
    <source>
        <dbReference type="ARBA" id="ARBA00022692"/>
    </source>
</evidence>
<dbReference type="KEGG" id="afy:BW247_04105"/>
<evidence type="ECO:0000259" key="13">
    <source>
        <dbReference type="Pfam" id="PF02705"/>
    </source>
</evidence>
<evidence type="ECO:0000259" key="14">
    <source>
        <dbReference type="Pfam" id="PF22776"/>
    </source>
</evidence>
<feature type="domain" description="K+ potassium transporter C-terminal" evidence="14">
    <location>
        <begin position="485"/>
        <end position="631"/>
    </location>
</feature>
<name>A0A1P8UF26_9GAMM</name>
<evidence type="ECO:0000313" key="15">
    <source>
        <dbReference type="EMBL" id="APZ42374.1"/>
    </source>
</evidence>
<feature type="transmembrane region" description="Helical" evidence="12">
    <location>
        <begin position="347"/>
        <end position="367"/>
    </location>
</feature>
<keyword evidence="6 12" id="KW-0812">Transmembrane</keyword>
<dbReference type="PANTHER" id="PTHR30540:SF79">
    <property type="entry name" value="LOW AFFINITY POTASSIUM TRANSPORT SYSTEM PROTEIN KUP"/>
    <property type="match status" value="1"/>
</dbReference>
<feature type="transmembrane region" description="Helical" evidence="12">
    <location>
        <begin position="433"/>
        <end position="450"/>
    </location>
</feature>
<dbReference type="Proteomes" id="UP000243807">
    <property type="component" value="Chromosome"/>
</dbReference>
<evidence type="ECO:0000313" key="16">
    <source>
        <dbReference type="Proteomes" id="UP000243807"/>
    </source>
</evidence>
<dbReference type="InterPro" id="IPR003855">
    <property type="entry name" value="K+_transporter"/>
</dbReference>
<evidence type="ECO:0000256" key="4">
    <source>
        <dbReference type="ARBA" id="ARBA00022475"/>
    </source>
</evidence>
<feature type="transmembrane region" description="Helical" evidence="12">
    <location>
        <begin position="179"/>
        <end position="199"/>
    </location>
</feature>
<keyword evidence="3 12" id="KW-0813">Transport</keyword>
<evidence type="ECO:0000256" key="10">
    <source>
        <dbReference type="ARBA" id="ARBA00023065"/>
    </source>
</evidence>
<sequence>MANNEAEAAQAGGSRRLAGLSLAALGIVYGDIGTSPLYALRQCFLGAGRLPVNPTTVLGVLSLVFWALVVVISFKYLTIVMRADNRGEGGILALLALLDPHGRASRRPLPWLLLLAVFGAALLYGDGMITPAISVLSAMEGLQVAGPTMKDFVLPLTVGVLIALFMLQSRGSGRIGRWFGPVMVGWFVVLAVLGVRGILAEPDVLRAVDPGYAVGLFMADPWMSFLLLGGVFLVVTGGETLYADMGHFGRNPIRLAWFGLVLPGLLLNYFGQGAVILAHPALVHHPFYALLPAWGVYPMVVFATVVTVIASQAVISGAFSLTRQAIQMGQSPPLSVVQTSSEAIGQIYLPVVNWVLLIGTVTLVLGFRTSSNLAAAYGIAISATMVITTLLIVRVMRRRWRWPLAAVVAFGAVILPIDLIFLGANLFKIVSGGWVPLVIAAVITVLMTSWRRGQQLVHAQRAEVDMPIEAFLQGLTYEPPVRVRGTAVFLTAPGAHASTGLLHHLKLNQVLHERVLLLTVHTEDVPSVPASERLQVDELGQGFYRVQVAYGFMQSPNLAVAMKLLESLGTVPELEDETTTFYADRTHLQVGPGLRRWRLRLYRFMSHNALGSVDYYRLPPGRSVELGIQVEV</sequence>
<feature type="transmembrane region" description="Helical" evidence="12">
    <location>
        <begin position="222"/>
        <end position="243"/>
    </location>
</feature>
<dbReference type="GO" id="GO:0005886">
    <property type="term" value="C:plasma membrane"/>
    <property type="evidence" value="ECO:0007669"/>
    <property type="project" value="UniProtKB-SubCell"/>
</dbReference>
<evidence type="ECO:0000256" key="9">
    <source>
        <dbReference type="ARBA" id="ARBA00022989"/>
    </source>
</evidence>
<dbReference type="InterPro" id="IPR053952">
    <property type="entry name" value="K_trans_C"/>
</dbReference>
<comment type="subcellular location">
    <subcellularLocation>
        <location evidence="12">Cell membrane</location>
        <topology evidence="12">Multi-pass membrane protein</topology>
    </subcellularLocation>
    <subcellularLocation>
        <location evidence="1">Membrane</location>
        <topology evidence="1">Multi-pass membrane protein</topology>
    </subcellularLocation>
</comment>
<feature type="transmembrane region" description="Helical" evidence="12">
    <location>
        <begin position="152"/>
        <end position="167"/>
    </location>
</feature>
<dbReference type="PANTHER" id="PTHR30540">
    <property type="entry name" value="OSMOTIC STRESS POTASSIUM TRANSPORTER"/>
    <property type="match status" value="1"/>
</dbReference>